<gene>
    <name evidence="2" type="ORF">A5892_15835</name>
</gene>
<organism evidence="2 3">
    <name type="scientific">Halotalea alkalilenta</name>
    <dbReference type="NCBI Taxonomy" id="376489"/>
    <lineage>
        <taxon>Bacteria</taxon>
        <taxon>Pseudomonadati</taxon>
        <taxon>Pseudomonadota</taxon>
        <taxon>Gammaproteobacteria</taxon>
        <taxon>Oceanospirillales</taxon>
        <taxon>Halomonadaceae</taxon>
        <taxon>Halotalea</taxon>
    </lineage>
</organism>
<sequence length="63" mass="6894">MQIIAAILGALIGHLLAALGKRYLLTKRRRMAMRAHPELRIWVAYAEIILGFIGLAVGLNVVG</sequence>
<proteinExistence type="predicted"/>
<dbReference type="Proteomes" id="UP000077875">
    <property type="component" value="Chromosome"/>
</dbReference>
<dbReference type="AlphaFoldDB" id="A0A172YHV5"/>
<protein>
    <submittedName>
        <fullName evidence="2">Uncharacterized protein</fullName>
    </submittedName>
</protein>
<keyword evidence="1" id="KW-1133">Transmembrane helix</keyword>
<keyword evidence="1" id="KW-0812">Transmembrane</keyword>
<evidence type="ECO:0000313" key="3">
    <source>
        <dbReference type="Proteomes" id="UP000077875"/>
    </source>
</evidence>
<accession>A0A172YHV5</accession>
<feature type="transmembrane region" description="Helical" evidence="1">
    <location>
        <begin position="41"/>
        <end position="62"/>
    </location>
</feature>
<evidence type="ECO:0000256" key="1">
    <source>
        <dbReference type="SAM" id="Phobius"/>
    </source>
</evidence>
<keyword evidence="1" id="KW-0472">Membrane</keyword>
<evidence type="ECO:0000313" key="2">
    <source>
        <dbReference type="EMBL" id="ANF58757.1"/>
    </source>
</evidence>
<keyword evidence="3" id="KW-1185">Reference proteome</keyword>
<reference evidence="2 3" key="1">
    <citation type="submission" date="2016-04" db="EMBL/GenBank/DDBJ databases">
        <title>Complete Genome Sequence of Halotalea alkalilenta IHB B 13600.</title>
        <authorList>
            <person name="Swarnkar M.K."/>
            <person name="Sharma A."/>
            <person name="Kaushal K."/>
            <person name="Soni R."/>
            <person name="Rana S."/>
            <person name="Singh A.K."/>
            <person name="Gulati A."/>
        </authorList>
    </citation>
    <scope>NUCLEOTIDE SEQUENCE [LARGE SCALE GENOMIC DNA]</scope>
    <source>
        <strain evidence="2 3">IHB B 13600</strain>
    </source>
</reference>
<dbReference type="EMBL" id="CP015243">
    <property type="protein sequence ID" value="ANF58757.1"/>
    <property type="molecule type" value="Genomic_DNA"/>
</dbReference>
<name>A0A172YHV5_9GAMM</name>
<dbReference type="KEGG" id="haa:A5892_15835"/>